<dbReference type="InterPro" id="IPR023606">
    <property type="entry name" value="CoA-Trfase_III_dom_1_sf"/>
</dbReference>
<protein>
    <submittedName>
        <fullName evidence="1">CaiB/BaiF CoA-transferase family protein</fullName>
    </submittedName>
</protein>
<dbReference type="PANTHER" id="PTHR48228:SF5">
    <property type="entry name" value="ALPHA-METHYLACYL-COA RACEMASE"/>
    <property type="match status" value="1"/>
</dbReference>
<evidence type="ECO:0000313" key="1">
    <source>
        <dbReference type="EMBL" id="MDT0576019.1"/>
    </source>
</evidence>
<proteinExistence type="predicted"/>
<sequence>MAGEPLAGVSVLDFTALLPGAVCTQFLADLGADVVKVEPPGTGDAARGPAGSPPGGIFHMTNRNKRSVVLDLKDEAGLATARRMIAKADVLVEGFRPGVMARLGLGWDEAQAINPALVYCSITGYGQDGPLAHKAGHDINYQCQAGIVGQNATDGGRPAPGAVPLADLGGGSLTAAVGILAALFDVQRSGKGRHVDIAMTDAAMALNIASLSSKMMFGGDDPVPGRDILTGGLPCYRTYRTADDRYLAVGALEPKFWQAFCAAIDRPDLVGRGWDMGARLDAATQEVADTIASRTLAEWTSVFADVDACVAPVMTLGETLDHPNTQARGMVVQVTGGGATTLQYALPIRMTDFTFAVRLPPPALGEHDDEVP</sequence>
<dbReference type="PANTHER" id="PTHR48228">
    <property type="entry name" value="SUCCINYL-COA--D-CITRAMALATE COA-TRANSFERASE"/>
    <property type="match status" value="1"/>
</dbReference>
<dbReference type="RefSeq" id="WP_311340595.1">
    <property type="nucleotide sequence ID" value="NZ_JAVRHS010000004.1"/>
</dbReference>
<dbReference type="Pfam" id="PF02515">
    <property type="entry name" value="CoA_transf_3"/>
    <property type="match status" value="1"/>
</dbReference>
<reference evidence="1 2" key="1">
    <citation type="submission" date="2023-09" db="EMBL/GenBank/DDBJ databases">
        <authorList>
            <person name="Rey-Velasco X."/>
        </authorList>
    </citation>
    <scope>NUCLEOTIDE SEQUENCE [LARGE SCALE GENOMIC DNA]</scope>
    <source>
        <strain evidence="1 2">F390</strain>
    </source>
</reference>
<accession>A0ABU2ZI95</accession>
<dbReference type="Gene3D" id="3.40.50.10540">
    <property type="entry name" value="Crotonobetainyl-coa:carnitine coa-transferase, domain 1"/>
    <property type="match status" value="1"/>
</dbReference>
<dbReference type="Proteomes" id="UP001259803">
    <property type="component" value="Unassembled WGS sequence"/>
</dbReference>
<evidence type="ECO:0000313" key="2">
    <source>
        <dbReference type="Proteomes" id="UP001259803"/>
    </source>
</evidence>
<comment type="caution">
    <text evidence="1">The sequence shown here is derived from an EMBL/GenBank/DDBJ whole genome shotgun (WGS) entry which is preliminary data.</text>
</comment>
<organism evidence="1 2">
    <name type="scientific">Croceicoccus esteveae</name>
    <dbReference type="NCBI Taxonomy" id="3075597"/>
    <lineage>
        <taxon>Bacteria</taxon>
        <taxon>Pseudomonadati</taxon>
        <taxon>Pseudomonadota</taxon>
        <taxon>Alphaproteobacteria</taxon>
        <taxon>Sphingomonadales</taxon>
        <taxon>Erythrobacteraceae</taxon>
        <taxon>Croceicoccus</taxon>
    </lineage>
</organism>
<dbReference type="InterPro" id="IPR044855">
    <property type="entry name" value="CoA-Trfase_III_dom3_sf"/>
</dbReference>
<dbReference type="InterPro" id="IPR003673">
    <property type="entry name" value="CoA-Trfase_fam_III"/>
</dbReference>
<gene>
    <name evidence="1" type="ORF">RM533_07445</name>
</gene>
<dbReference type="SUPFAM" id="SSF89796">
    <property type="entry name" value="CoA-transferase family III (CaiB/BaiF)"/>
    <property type="match status" value="1"/>
</dbReference>
<name>A0ABU2ZI95_9SPHN</name>
<keyword evidence="2" id="KW-1185">Reference proteome</keyword>
<dbReference type="EMBL" id="JAVRHS010000004">
    <property type="protein sequence ID" value="MDT0576019.1"/>
    <property type="molecule type" value="Genomic_DNA"/>
</dbReference>
<dbReference type="InterPro" id="IPR050509">
    <property type="entry name" value="CoA-transferase_III"/>
</dbReference>
<dbReference type="Gene3D" id="3.30.1540.10">
    <property type="entry name" value="formyl-coa transferase, domain 3"/>
    <property type="match status" value="1"/>
</dbReference>